<organism evidence="3 4">
    <name type="scientific">Kerstersia gyiorum</name>
    <dbReference type="NCBI Taxonomy" id="206506"/>
    <lineage>
        <taxon>Bacteria</taxon>
        <taxon>Pseudomonadati</taxon>
        <taxon>Pseudomonadota</taxon>
        <taxon>Betaproteobacteria</taxon>
        <taxon>Burkholderiales</taxon>
        <taxon>Alcaligenaceae</taxon>
        <taxon>Kerstersia</taxon>
    </lineage>
</organism>
<dbReference type="InterPro" id="IPR052341">
    <property type="entry name" value="LOG_family_nucleotidases"/>
</dbReference>
<dbReference type="NCBIfam" id="TIGR00730">
    <property type="entry name" value="Rossman fold protein, TIGR00730 family"/>
    <property type="match status" value="1"/>
</dbReference>
<keyword evidence="2" id="KW-0378">Hydrolase</keyword>
<reference evidence="3 4" key="1">
    <citation type="submission" date="2019-02" db="EMBL/GenBank/DDBJ databases">
        <title>Genomic Encyclopedia of Type Strains, Phase IV (KMG-IV): sequencing the most valuable type-strain genomes for metagenomic binning, comparative biology and taxonomic classification.</title>
        <authorList>
            <person name="Goeker M."/>
        </authorList>
    </citation>
    <scope>NUCLEOTIDE SEQUENCE [LARGE SCALE GENOMIC DNA]</scope>
    <source>
        <strain evidence="3 4">DSM 16618</strain>
    </source>
</reference>
<dbReference type="PANTHER" id="PTHR43393:SF3">
    <property type="entry name" value="LYSINE DECARBOXYLASE-LIKE PROTEIN"/>
    <property type="match status" value="1"/>
</dbReference>
<accession>A0A4Q7MQ30</accession>
<dbReference type="SUPFAM" id="SSF102405">
    <property type="entry name" value="MCP/YpsA-like"/>
    <property type="match status" value="1"/>
</dbReference>
<dbReference type="EMBL" id="SGWZ01000002">
    <property type="protein sequence ID" value="RZS69916.1"/>
    <property type="molecule type" value="Genomic_DNA"/>
</dbReference>
<evidence type="ECO:0000256" key="2">
    <source>
        <dbReference type="RuleBase" id="RU363015"/>
    </source>
</evidence>
<dbReference type="PANTHER" id="PTHR43393">
    <property type="entry name" value="CYTOKININ RIBOSIDE 5'-MONOPHOSPHATE PHOSPHORIBOHYDROLASE"/>
    <property type="match status" value="1"/>
</dbReference>
<name>A0A4Q7MQ30_9BURK</name>
<evidence type="ECO:0000313" key="4">
    <source>
        <dbReference type="Proteomes" id="UP000292039"/>
    </source>
</evidence>
<keyword evidence="2" id="KW-0203">Cytokinin biosynthesis</keyword>
<comment type="similarity">
    <text evidence="2">Belongs to the LOG family.</text>
</comment>
<comment type="caution">
    <text evidence="3">The sequence shown here is derived from an EMBL/GenBank/DDBJ whole genome shotgun (WGS) entry which is preliminary data.</text>
</comment>
<proteinExistence type="inferred from homology"/>
<evidence type="ECO:0000313" key="3">
    <source>
        <dbReference type="EMBL" id="RZS69916.1"/>
    </source>
</evidence>
<gene>
    <name evidence="3" type="ORF">EV679_1302</name>
</gene>
<dbReference type="GO" id="GO:0005829">
    <property type="term" value="C:cytosol"/>
    <property type="evidence" value="ECO:0007669"/>
    <property type="project" value="TreeGrafter"/>
</dbReference>
<dbReference type="GO" id="GO:0009691">
    <property type="term" value="P:cytokinin biosynthetic process"/>
    <property type="evidence" value="ECO:0007669"/>
    <property type="project" value="UniProtKB-UniRule"/>
</dbReference>
<dbReference type="Pfam" id="PF03641">
    <property type="entry name" value="Lysine_decarbox"/>
    <property type="match status" value="1"/>
</dbReference>
<dbReference type="InterPro" id="IPR031100">
    <property type="entry name" value="LOG_fam"/>
</dbReference>
<dbReference type="GO" id="GO:0008714">
    <property type="term" value="F:AMP nucleosidase activity"/>
    <property type="evidence" value="ECO:0007669"/>
    <property type="project" value="UniProtKB-EC"/>
</dbReference>
<dbReference type="EC" id="3.2.2.n1" evidence="2"/>
<dbReference type="Gene3D" id="3.40.50.450">
    <property type="match status" value="1"/>
</dbReference>
<sequence>MTTQKKQTATPVGRQTPGIMSEIETAAEALAHVGPAVSIFGSARIHRDSPYYAMAEDISQRLAKAGFAIIAGGGPGIMEAANKGAIEANGTSIGLNIVLPHEQHHNGYQTIALTFEYFNSRKATFFMHSAAYITLPGGFGTLDELFEALTLIQTNKIPKGPIVLMGSEYWAGMIEWVRTKMVETGTIRQEEADLLFLADDPEQVVKHITECCNCLPSSVDYAPTMPT</sequence>
<comment type="catalytic activity">
    <reaction evidence="1">
        <text>AMP + H2O = D-ribose 5-phosphate + adenine</text>
        <dbReference type="Rhea" id="RHEA:20129"/>
        <dbReference type="ChEBI" id="CHEBI:15377"/>
        <dbReference type="ChEBI" id="CHEBI:16708"/>
        <dbReference type="ChEBI" id="CHEBI:78346"/>
        <dbReference type="ChEBI" id="CHEBI:456215"/>
        <dbReference type="EC" id="3.2.2.4"/>
    </reaction>
</comment>
<dbReference type="InterPro" id="IPR005269">
    <property type="entry name" value="LOG"/>
</dbReference>
<dbReference type="Proteomes" id="UP000292039">
    <property type="component" value="Unassembled WGS sequence"/>
</dbReference>
<protein>
    <recommendedName>
        <fullName evidence="2">Cytokinin riboside 5'-monophosphate phosphoribohydrolase</fullName>
        <ecNumber evidence="2">3.2.2.n1</ecNumber>
    </recommendedName>
</protein>
<dbReference type="AlphaFoldDB" id="A0A4Q7MQ30"/>
<evidence type="ECO:0000256" key="1">
    <source>
        <dbReference type="ARBA" id="ARBA00000274"/>
    </source>
</evidence>